<evidence type="ECO:0000313" key="3">
    <source>
        <dbReference type="EMBL" id="AUX32739.1"/>
    </source>
</evidence>
<name>A0A4P2QR90_SORCE</name>
<proteinExistence type="predicted"/>
<feature type="signal peptide" evidence="2">
    <location>
        <begin position="1"/>
        <end position="28"/>
    </location>
</feature>
<evidence type="ECO:0000313" key="4">
    <source>
        <dbReference type="Proteomes" id="UP000295497"/>
    </source>
</evidence>
<dbReference type="AlphaFoldDB" id="A0A4P2QR90"/>
<feature type="chain" id="PRO_5020338231" description="TraA" evidence="2">
    <location>
        <begin position="29"/>
        <end position="436"/>
    </location>
</feature>
<organism evidence="3 4">
    <name type="scientific">Sorangium cellulosum</name>
    <name type="common">Polyangium cellulosum</name>
    <dbReference type="NCBI Taxonomy" id="56"/>
    <lineage>
        <taxon>Bacteria</taxon>
        <taxon>Pseudomonadati</taxon>
        <taxon>Myxococcota</taxon>
        <taxon>Polyangia</taxon>
        <taxon>Polyangiales</taxon>
        <taxon>Polyangiaceae</taxon>
        <taxon>Sorangium</taxon>
    </lineage>
</organism>
<protein>
    <recommendedName>
        <fullName evidence="5">TraA</fullName>
    </recommendedName>
</protein>
<dbReference type="NCBIfam" id="TIGR04566">
    <property type="entry name" value="myxo_TraA_Nterm"/>
    <property type="match status" value="1"/>
</dbReference>
<gene>
    <name evidence="3" type="ORF">SOCE836_048860</name>
</gene>
<accession>A0A4P2QR90</accession>
<dbReference type="EMBL" id="CP012672">
    <property type="protein sequence ID" value="AUX32739.1"/>
    <property type="molecule type" value="Genomic_DNA"/>
</dbReference>
<evidence type="ECO:0000256" key="2">
    <source>
        <dbReference type="SAM" id="SignalP"/>
    </source>
</evidence>
<dbReference type="InterPro" id="IPR030819">
    <property type="entry name" value="Myxo_TraA_N"/>
</dbReference>
<evidence type="ECO:0000256" key="1">
    <source>
        <dbReference type="SAM" id="MobiDB-lite"/>
    </source>
</evidence>
<sequence length="436" mass="43874">MSPRPSSLTVSSVIALSLALGASGSASAEPVNITGDPVAPLPAEKGAGLCGAHGISTDPEGDFYVSPATAEGFIEKMTAFFDAGQSDIESFVVSAPLDFSNNYAAGNEWSFGDFLNAVPDCSEGGCDFASNEPDVSFGMRLRGYLAVPPAHVDQPVHFGLFADDAVALVLYDAAQTAYPVLAQPLKLGLTTWRMTNTVTFAKEGLYPIEVLYAGIAEHSALEVSLLVGEFEDFHLGAGENGSASLAESGFTIVEPASLYLALSGGDANPDEASCAQCSRELIDQSGNTGCAPGAYCNSAALCAPCAVDDFCGPSCSPCGGETPRCALVEGAPECVACASDTDCDDGEVCDPEAHACVADPSEPGAGGAGGGGDGAGAAPGPGPADDGGGCGVGRERRPGGGLALALAGLGLALARARARRTRAASRWSASAERASR</sequence>
<evidence type="ECO:0008006" key="5">
    <source>
        <dbReference type="Google" id="ProtNLM"/>
    </source>
</evidence>
<feature type="compositionally biased region" description="Gly residues" evidence="1">
    <location>
        <begin position="364"/>
        <end position="392"/>
    </location>
</feature>
<dbReference type="Proteomes" id="UP000295497">
    <property type="component" value="Chromosome"/>
</dbReference>
<keyword evidence="2" id="KW-0732">Signal</keyword>
<reference evidence="3 4" key="1">
    <citation type="submission" date="2015-09" db="EMBL/GenBank/DDBJ databases">
        <title>Sorangium comparison.</title>
        <authorList>
            <person name="Zaburannyi N."/>
            <person name="Bunk B."/>
            <person name="Overmann J."/>
            <person name="Mueller R."/>
        </authorList>
    </citation>
    <scope>NUCLEOTIDE SEQUENCE [LARGE SCALE GENOMIC DNA]</scope>
    <source>
        <strain evidence="3 4">So ce836</strain>
    </source>
</reference>
<feature type="region of interest" description="Disordered" evidence="1">
    <location>
        <begin position="360"/>
        <end position="395"/>
    </location>
</feature>
<dbReference type="RefSeq" id="WP_129576281.1">
    <property type="nucleotide sequence ID" value="NZ_CP012672.1"/>
</dbReference>